<evidence type="ECO:0000256" key="2">
    <source>
        <dbReference type="ARBA" id="ARBA00006671"/>
    </source>
</evidence>
<evidence type="ECO:0000313" key="7">
    <source>
        <dbReference type="Proteomes" id="UP000566813"/>
    </source>
</evidence>
<dbReference type="Gene3D" id="2.60.40.1090">
    <property type="entry name" value="Fimbrial-type adhesion domain"/>
    <property type="match status" value="1"/>
</dbReference>
<comment type="subcellular location">
    <subcellularLocation>
        <location evidence="1">Fimbrium</location>
    </subcellularLocation>
</comment>
<sequence length="327" mass="31930">MTQFARLLSVLGSFLLMLLASVPAHAISLQFAPAALALSPGGPYSSARDKPVGTVIATASSTLSATDISALGCAVTALMLSGSPASGNTFTTGVAGLGVNLYYTSGGSRIQITPGIQASIIATLGGPGTVTAIEADLIVTGQVGSGTMSSLPSVTVTFLAAGLGCGVLNLGLKTLTVTATDATVAGLSCTVTTPSLSVALPRVSASTLASAGTTAGATRLRVGLNCASTGANVYVTFTDANNAANRTTSLSLGASSTASNVAIQLLRDDGNLVAYGPDSAATGNTNQLLVGPSASVTGIPLTARYVATGAATPGSVSAAATFTMSYQ</sequence>
<accession>A0A7X1KMN2</accession>
<dbReference type="Pfam" id="PF00419">
    <property type="entry name" value="Fimbrial"/>
    <property type="match status" value="1"/>
</dbReference>
<evidence type="ECO:0000256" key="4">
    <source>
        <dbReference type="SAM" id="SignalP"/>
    </source>
</evidence>
<protein>
    <submittedName>
        <fullName evidence="6">Fimbrial protein</fullName>
    </submittedName>
</protein>
<dbReference type="InterPro" id="IPR050263">
    <property type="entry name" value="Bact_Fimbrial_Adh_Pro"/>
</dbReference>
<keyword evidence="4" id="KW-0732">Signal</keyword>
<dbReference type="Proteomes" id="UP000566813">
    <property type="component" value="Unassembled WGS sequence"/>
</dbReference>
<comment type="similarity">
    <text evidence="2">Belongs to the fimbrial protein family.</text>
</comment>
<dbReference type="GO" id="GO:0009289">
    <property type="term" value="C:pilus"/>
    <property type="evidence" value="ECO:0007669"/>
    <property type="project" value="UniProtKB-SubCell"/>
</dbReference>
<dbReference type="PANTHER" id="PTHR33420:SF14">
    <property type="entry name" value="TYPE 1 FIMBRIN D-MANNOSE SPECIFIC ADHESIN"/>
    <property type="match status" value="1"/>
</dbReference>
<organism evidence="6 7">
    <name type="scientific">Novosphingobium flavum</name>
    <dbReference type="NCBI Taxonomy" id="1778672"/>
    <lineage>
        <taxon>Bacteria</taxon>
        <taxon>Pseudomonadati</taxon>
        <taxon>Pseudomonadota</taxon>
        <taxon>Alphaproteobacteria</taxon>
        <taxon>Sphingomonadales</taxon>
        <taxon>Sphingomonadaceae</taxon>
        <taxon>Novosphingobium</taxon>
    </lineage>
</organism>
<dbReference type="InterPro" id="IPR008966">
    <property type="entry name" value="Adhesion_dom_sf"/>
</dbReference>
<feature type="signal peptide" evidence="4">
    <location>
        <begin position="1"/>
        <end position="26"/>
    </location>
</feature>
<proteinExistence type="inferred from homology"/>
<evidence type="ECO:0000313" key="6">
    <source>
        <dbReference type="EMBL" id="MBC2666809.1"/>
    </source>
</evidence>
<keyword evidence="3" id="KW-0281">Fimbrium</keyword>
<comment type="caution">
    <text evidence="6">The sequence shown here is derived from an EMBL/GenBank/DDBJ whole genome shotgun (WGS) entry which is preliminary data.</text>
</comment>
<keyword evidence="7" id="KW-1185">Reference proteome</keyword>
<dbReference type="SUPFAM" id="SSF49401">
    <property type="entry name" value="Bacterial adhesins"/>
    <property type="match status" value="1"/>
</dbReference>
<gene>
    <name evidence="6" type="ORF">H7F51_14920</name>
</gene>
<dbReference type="AlphaFoldDB" id="A0A7X1KMN2"/>
<evidence type="ECO:0000259" key="5">
    <source>
        <dbReference type="Pfam" id="PF00419"/>
    </source>
</evidence>
<feature type="domain" description="Fimbrial-type adhesion" evidence="5">
    <location>
        <begin position="183"/>
        <end position="327"/>
    </location>
</feature>
<dbReference type="EMBL" id="JACLAW010000012">
    <property type="protein sequence ID" value="MBC2666809.1"/>
    <property type="molecule type" value="Genomic_DNA"/>
</dbReference>
<feature type="chain" id="PRO_5030859746" evidence="4">
    <location>
        <begin position="27"/>
        <end position="327"/>
    </location>
</feature>
<evidence type="ECO:0000256" key="1">
    <source>
        <dbReference type="ARBA" id="ARBA00004561"/>
    </source>
</evidence>
<dbReference type="InterPro" id="IPR036937">
    <property type="entry name" value="Adhesion_dom_fimbrial_sf"/>
</dbReference>
<name>A0A7X1KMN2_9SPHN</name>
<reference evidence="6 7" key="1">
    <citation type="submission" date="2020-08" db="EMBL/GenBank/DDBJ databases">
        <title>The genome sequence of type strain Novosphingobium flavum NBRC 111647.</title>
        <authorList>
            <person name="Liu Y."/>
        </authorList>
    </citation>
    <scope>NUCLEOTIDE SEQUENCE [LARGE SCALE GENOMIC DNA]</scope>
    <source>
        <strain evidence="6 7">NBRC 111647</strain>
    </source>
</reference>
<dbReference type="PANTHER" id="PTHR33420">
    <property type="entry name" value="FIMBRIAL SUBUNIT ELFA-RELATED"/>
    <property type="match status" value="1"/>
</dbReference>
<evidence type="ECO:0000256" key="3">
    <source>
        <dbReference type="ARBA" id="ARBA00023263"/>
    </source>
</evidence>
<dbReference type="GO" id="GO:0043709">
    <property type="term" value="P:cell adhesion involved in single-species biofilm formation"/>
    <property type="evidence" value="ECO:0007669"/>
    <property type="project" value="TreeGrafter"/>
</dbReference>
<dbReference type="RefSeq" id="WP_185665108.1">
    <property type="nucleotide sequence ID" value="NZ_JACLAW010000012.1"/>
</dbReference>
<dbReference type="Gene3D" id="2.60.40.3310">
    <property type="match status" value="1"/>
</dbReference>
<dbReference type="InterPro" id="IPR000259">
    <property type="entry name" value="Adhesion_dom_fimbrial"/>
</dbReference>